<dbReference type="Proteomes" id="UP000243499">
    <property type="component" value="Chromosome 9"/>
</dbReference>
<protein>
    <submittedName>
        <fullName evidence="1">Uncharacterized protein</fullName>
    </submittedName>
</protein>
<dbReference type="AlphaFoldDB" id="A0A2T8I0V2"/>
<sequence length="50" mass="5653">MHHPEGNGRLNYIVSDTTRVATQGETNNNFTNPYVSLTKNLGIQHTARRQ</sequence>
<organism evidence="1">
    <name type="scientific">Panicum hallii</name>
    <dbReference type="NCBI Taxonomy" id="206008"/>
    <lineage>
        <taxon>Eukaryota</taxon>
        <taxon>Viridiplantae</taxon>
        <taxon>Streptophyta</taxon>
        <taxon>Embryophyta</taxon>
        <taxon>Tracheophyta</taxon>
        <taxon>Spermatophyta</taxon>
        <taxon>Magnoliopsida</taxon>
        <taxon>Liliopsida</taxon>
        <taxon>Poales</taxon>
        <taxon>Poaceae</taxon>
        <taxon>PACMAD clade</taxon>
        <taxon>Panicoideae</taxon>
        <taxon>Panicodae</taxon>
        <taxon>Paniceae</taxon>
        <taxon>Panicinae</taxon>
        <taxon>Panicum</taxon>
        <taxon>Panicum sect. Panicum</taxon>
    </lineage>
</organism>
<evidence type="ECO:0000313" key="1">
    <source>
        <dbReference type="EMBL" id="PVH31317.1"/>
    </source>
</evidence>
<gene>
    <name evidence="1" type="ORF">PAHAL_9G110800</name>
</gene>
<name>A0A2T8I0V2_9POAL</name>
<accession>A0A2T8I0V2</accession>
<dbReference type="EMBL" id="CM008054">
    <property type="protein sequence ID" value="PVH31317.1"/>
    <property type="molecule type" value="Genomic_DNA"/>
</dbReference>
<dbReference type="Gramene" id="PVH31317">
    <property type="protein sequence ID" value="PVH31317"/>
    <property type="gene ID" value="PAHAL_9G110800"/>
</dbReference>
<proteinExistence type="predicted"/>
<reference evidence="1" key="1">
    <citation type="submission" date="2018-04" db="EMBL/GenBank/DDBJ databases">
        <title>WGS assembly of Panicum hallii.</title>
        <authorList>
            <person name="Lovell J."/>
            <person name="Jenkins J."/>
            <person name="Lowry D."/>
            <person name="Mamidi S."/>
            <person name="Sreedasyam A."/>
            <person name="Weng X."/>
            <person name="Barry K."/>
            <person name="Bonette J."/>
            <person name="Campitelli B."/>
            <person name="Daum C."/>
            <person name="Gordon S."/>
            <person name="Gould B."/>
            <person name="Lipzen A."/>
            <person name="Macqueen A."/>
            <person name="Palacio-Mejia J."/>
            <person name="Plott C."/>
            <person name="Shakirov E."/>
            <person name="Shu S."/>
            <person name="Yoshinaga Y."/>
            <person name="Zane M."/>
            <person name="Rokhsar D."/>
            <person name="Grimwood J."/>
            <person name="Schmutz J."/>
            <person name="Juenger T."/>
        </authorList>
    </citation>
    <scope>NUCLEOTIDE SEQUENCE [LARGE SCALE GENOMIC DNA]</scope>
    <source>
        <strain evidence="1">FIL2</strain>
    </source>
</reference>